<dbReference type="PANTHER" id="PTHR46580:SF4">
    <property type="entry name" value="ATP_GTP-BINDING PROTEIN"/>
    <property type="match status" value="1"/>
</dbReference>
<dbReference type="InterPro" id="IPR028994">
    <property type="entry name" value="Integrin_alpha_N"/>
</dbReference>
<comment type="caution">
    <text evidence="3">The sequence shown here is derived from an EMBL/GenBank/DDBJ whole genome shotgun (WGS) entry which is preliminary data.</text>
</comment>
<protein>
    <recommendedName>
        <fullName evidence="5">SGNH hydrolase-type esterase domain-containing protein</fullName>
    </recommendedName>
</protein>
<name>A0A8K0WQQ1_9HYPO</name>
<dbReference type="Proteomes" id="UP000813444">
    <property type="component" value="Unassembled WGS sequence"/>
</dbReference>
<dbReference type="InterPro" id="IPR013517">
    <property type="entry name" value="FG-GAP"/>
</dbReference>
<dbReference type="Pfam" id="PF13517">
    <property type="entry name" value="FG-GAP_3"/>
    <property type="match status" value="2"/>
</dbReference>
<proteinExistence type="predicted"/>
<dbReference type="Gene3D" id="3.40.50.1110">
    <property type="entry name" value="SGNH hydrolase"/>
    <property type="match status" value="2"/>
</dbReference>
<feature type="region of interest" description="Disordered" evidence="2">
    <location>
        <begin position="225"/>
        <end position="248"/>
    </location>
</feature>
<feature type="compositionally biased region" description="Polar residues" evidence="2">
    <location>
        <begin position="227"/>
        <end position="236"/>
    </location>
</feature>
<dbReference type="EMBL" id="JAGPNK010000009">
    <property type="protein sequence ID" value="KAH7313967.1"/>
    <property type="molecule type" value="Genomic_DNA"/>
</dbReference>
<organism evidence="3 4">
    <name type="scientific">Stachybotrys elegans</name>
    <dbReference type="NCBI Taxonomy" id="80388"/>
    <lineage>
        <taxon>Eukaryota</taxon>
        <taxon>Fungi</taxon>
        <taxon>Dikarya</taxon>
        <taxon>Ascomycota</taxon>
        <taxon>Pezizomycotina</taxon>
        <taxon>Sordariomycetes</taxon>
        <taxon>Hypocreomycetidae</taxon>
        <taxon>Hypocreales</taxon>
        <taxon>Stachybotryaceae</taxon>
        <taxon>Stachybotrys</taxon>
    </lineage>
</organism>
<evidence type="ECO:0000313" key="4">
    <source>
        <dbReference type="Proteomes" id="UP000813444"/>
    </source>
</evidence>
<evidence type="ECO:0000256" key="1">
    <source>
        <dbReference type="ARBA" id="ARBA00022729"/>
    </source>
</evidence>
<sequence length="928" mass="100752">MDATFGGDQNMFARVVTYLEPDLKLHDEDRVEDASSVSKAFSTEASKMSAAAVFEWPNLPDGILPVGDSITVGFLRESNGGDGDGYRRKLRDNLSKNEVIFAGTETRGTMSGGYFAAWSGKTIKYISNHVGPSLEQQPNIILLATGTNNINPNTNIATKGNNPLPTTKQFQKLILDLAKDRRSKGKHILTVDFITFSTNNLIDCIHPTNDGYKIIDWIKNPVGPDPDNSNADSNKNGGIDNNIPAPGWGESPVRAYGKDTVKDALSFATGGQDTSARCPGNPEWRGAGMIALGSIGSNGDWHYNKNWQDAGEVAVGIGRENRYVRLHDMNDYVWIHPTSGEIRCWINNLSAPWSPAGNNGDIIGSGAGPSKAVYLADMNGDGMDDYMVVNENDGSVRIWWNYGPDENWVNGWKFVDGGEIASGVPHANLKTLRFPDINGDGRADYVYIGEGGSLKHHMNTGRPGQQDLLFHAMGGIATGAVGDISKLVFADIRRKISCFMYGRDDYLIWDDEGGLTGFLNQKTNREGVPRYINQGPAKTIADGIHENPSTIRLADMDGDGKDDYVFIGDNVSLRVLYNRGDTNDNLRVDGIHFADMDGDGKDDYVWLDSHSGAPTVFDSLGWKWNPVNGGRPIASGVGPSSQVAFGDIDGDGLDDYIHLDPKTGALSAFLNPGAQDLQNFGWRFNPIGEIPTGLGPGHRVRIADIDGDGRDDYIFLKDNGGTIIYRNIYSPSNAGNKYTQLSEANASGIGQSPDEIDFVNINGNGKADYLPAWRDGGEIAGGVGTSGANVKYGALTTSGRADYVAIDTNDGSIAAWNEKYCYNSGKTSDHGKIEEAAKSFCGNLGDDKSGPVFSDFYKESKKQPPGDFHFVVSFEVFKGCEWTFDFDECMRYYKVPIDSCNCSGENGKQGGYVRNNCIQSRIDPNSGT</sequence>
<keyword evidence="4" id="KW-1185">Reference proteome</keyword>
<keyword evidence="1" id="KW-0732">Signal</keyword>
<dbReference type="AlphaFoldDB" id="A0A8K0WQQ1"/>
<dbReference type="OrthoDB" id="2119228at2759"/>
<dbReference type="SUPFAM" id="SSF69318">
    <property type="entry name" value="Integrin alpha N-terminal domain"/>
    <property type="match status" value="2"/>
</dbReference>
<dbReference type="Gene3D" id="2.130.10.130">
    <property type="entry name" value="Integrin alpha, N-terminal"/>
    <property type="match status" value="1"/>
</dbReference>
<evidence type="ECO:0000313" key="3">
    <source>
        <dbReference type="EMBL" id="KAH7313967.1"/>
    </source>
</evidence>
<dbReference type="SUPFAM" id="SSF52266">
    <property type="entry name" value="SGNH hydrolase"/>
    <property type="match status" value="1"/>
</dbReference>
<reference evidence="3" key="1">
    <citation type="journal article" date="2021" name="Nat. Commun.">
        <title>Genetic determinants of endophytism in the Arabidopsis root mycobiome.</title>
        <authorList>
            <person name="Mesny F."/>
            <person name="Miyauchi S."/>
            <person name="Thiergart T."/>
            <person name="Pickel B."/>
            <person name="Atanasova L."/>
            <person name="Karlsson M."/>
            <person name="Huettel B."/>
            <person name="Barry K.W."/>
            <person name="Haridas S."/>
            <person name="Chen C."/>
            <person name="Bauer D."/>
            <person name="Andreopoulos W."/>
            <person name="Pangilinan J."/>
            <person name="LaButti K."/>
            <person name="Riley R."/>
            <person name="Lipzen A."/>
            <person name="Clum A."/>
            <person name="Drula E."/>
            <person name="Henrissat B."/>
            <person name="Kohler A."/>
            <person name="Grigoriev I.V."/>
            <person name="Martin F.M."/>
            <person name="Hacquard S."/>
        </authorList>
    </citation>
    <scope>NUCLEOTIDE SEQUENCE</scope>
    <source>
        <strain evidence="3">MPI-CAGE-CH-0235</strain>
    </source>
</reference>
<evidence type="ECO:0000256" key="2">
    <source>
        <dbReference type="SAM" id="MobiDB-lite"/>
    </source>
</evidence>
<dbReference type="PANTHER" id="PTHR46580">
    <property type="entry name" value="SENSOR KINASE-RELATED"/>
    <property type="match status" value="1"/>
</dbReference>
<dbReference type="InterPro" id="IPR036514">
    <property type="entry name" value="SGNH_hydro_sf"/>
</dbReference>
<gene>
    <name evidence="3" type="ORF">B0I35DRAFT_452195</name>
</gene>
<accession>A0A8K0WQQ1</accession>
<evidence type="ECO:0008006" key="5">
    <source>
        <dbReference type="Google" id="ProtNLM"/>
    </source>
</evidence>